<name>A0A016V2U3_9BILA</name>
<dbReference type="InterPro" id="IPR038765">
    <property type="entry name" value="Papain-like_cys_pep_sf"/>
</dbReference>
<dbReference type="PANTHER" id="PTHR12411">
    <property type="entry name" value="CYSTEINE PROTEASE FAMILY C1-RELATED"/>
    <property type="match status" value="1"/>
</dbReference>
<dbReference type="Pfam" id="PF00112">
    <property type="entry name" value="Peptidase_C1"/>
    <property type="match status" value="1"/>
</dbReference>
<accession>A0A016V2U3</accession>
<dbReference type="InterPro" id="IPR033157">
    <property type="entry name" value="CTSZ"/>
</dbReference>
<evidence type="ECO:0000256" key="9">
    <source>
        <dbReference type="ARBA" id="ARBA00023157"/>
    </source>
</evidence>
<gene>
    <name evidence="13" type="primary">Acey_s0018.g3533</name>
    <name evidence="13" type="synonym">Acey-cpz-2</name>
    <name evidence="13" type="ORF">Y032_0018g3533</name>
</gene>
<dbReference type="AlphaFoldDB" id="A0A016V2U3"/>
<keyword evidence="7" id="KW-0788">Thiol protease</keyword>
<feature type="region of interest" description="Disordered" evidence="11">
    <location>
        <begin position="193"/>
        <end position="231"/>
    </location>
</feature>
<evidence type="ECO:0000256" key="4">
    <source>
        <dbReference type="ARBA" id="ARBA00022670"/>
    </source>
</evidence>
<keyword evidence="4" id="KW-0645">Protease</keyword>
<evidence type="ECO:0000256" key="7">
    <source>
        <dbReference type="ARBA" id="ARBA00022807"/>
    </source>
</evidence>
<evidence type="ECO:0000256" key="2">
    <source>
        <dbReference type="ARBA" id="ARBA00008455"/>
    </source>
</evidence>
<dbReference type="SUPFAM" id="SSF54001">
    <property type="entry name" value="Cysteine proteinases"/>
    <property type="match status" value="1"/>
</dbReference>
<keyword evidence="6" id="KW-0378">Hydrolase</keyword>
<evidence type="ECO:0000259" key="12">
    <source>
        <dbReference type="SMART" id="SM00645"/>
    </source>
</evidence>
<keyword evidence="10" id="KW-0325">Glycoprotein</keyword>
<evidence type="ECO:0000256" key="8">
    <source>
        <dbReference type="ARBA" id="ARBA00023145"/>
    </source>
</evidence>
<feature type="compositionally biased region" description="Basic and acidic residues" evidence="11">
    <location>
        <begin position="137"/>
        <end position="168"/>
    </location>
</feature>
<comment type="caution">
    <text evidence="13">The sequence shown here is derived from an EMBL/GenBank/DDBJ whole genome shotgun (WGS) entry which is preliminary data.</text>
</comment>
<evidence type="ECO:0000256" key="11">
    <source>
        <dbReference type="SAM" id="MobiDB-lite"/>
    </source>
</evidence>
<evidence type="ECO:0000256" key="1">
    <source>
        <dbReference type="ARBA" id="ARBA00001594"/>
    </source>
</evidence>
<evidence type="ECO:0000256" key="6">
    <source>
        <dbReference type="ARBA" id="ARBA00022801"/>
    </source>
</evidence>
<evidence type="ECO:0000256" key="3">
    <source>
        <dbReference type="ARBA" id="ARBA00012516"/>
    </source>
</evidence>
<feature type="compositionally biased region" description="Basic and acidic residues" evidence="11">
    <location>
        <begin position="198"/>
        <end position="211"/>
    </location>
</feature>
<dbReference type="Gene3D" id="3.90.70.10">
    <property type="entry name" value="Cysteine proteinases"/>
    <property type="match status" value="1"/>
</dbReference>
<evidence type="ECO:0000256" key="10">
    <source>
        <dbReference type="ARBA" id="ARBA00023180"/>
    </source>
</evidence>
<dbReference type="STRING" id="53326.A0A016V2U3"/>
<dbReference type="InterPro" id="IPR000668">
    <property type="entry name" value="Peptidase_C1A_C"/>
</dbReference>
<dbReference type="GO" id="GO:0006508">
    <property type="term" value="P:proteolysis"/>
    <property type="evidence" value="ECO:0007669"/>
    <property type="project" value="UniProtKB-KW"/>
</dbReference>
<comment type="similarity">
    <text evidence="2">Belongs to the peptidase C1 family.</text>
</comment>
<dbReference type="InterPro" id="IPR013128">
    <property type="entry name" value="Peptidase_C1A"/>
</dbReference>
<dbReference type="InterPro" id="IPR025661">
    <property type="entry name" value="Pept_asp_AS"/>
</dbReference>
<dbReference type="Proteomes" id="UP000024635">
    <property type="component" value="Unassembled WGS sequence"/>
</dbReference>
<feature type="region of interest" description="Disordered" evidence="11">
    <location>
        <begin position="109"/>
        <end position="178"/>
    </location>
</feature>
<feature type="compositionally biased region" description="Basic and acidic residues" evidence="11">
    <location>
        <begin position="109"/>
        <end position="119"/>
    </location>
</feature>
<evidence type="ECO:0000313" key="14">
    <source>
        <dbReference type="Proteomes" id="UP000024635"/>
    </source>
</evidence>
<feature type="compositionally biased region" description="Acidic residues" evidence="11">
    <location>
        <begin position="124"/>
        <end position="136"/>
    </location>
</feature>
<dbReference type="GO" id="GO:0016807">
    <property type="term" value="F:cysteine-type carboxypeptidase activity"/>
    <property type="evidence" value="ECO:0007669"/>
    <property type="project" value="UniProtKB-EC"/>
</dbReference>
<keyword evidence="14" id="KW-1185">Reference proteome</keyword>
<dbReference type="OrthoDB" id="190265at2759"/>
<feature type="domain" description="Peptidase C1A papain C-terminal" evidence="12">
    <location>
        <begin position="245"/>
        <end position="483"/>
    </location>
</feature>
<keyword evidence="8" id="KW-0865">Zymogen</keyword>
<reference evidence="14" key="1">
    <citation type="journal article" date="2015" name="Nat. Genet.">
        <title>The genome and transcriptome of the zoonotic hookworm Ancylostoma ceylanicum identify infection-specific gene families.</title>
        <authorList>
            <person name="Schwarz E.M."/>
            <person name="Hu Y."/>
            <person name="Antoshechkin I."/>
            <person name="Miller M.M."/>
            <person name="Sternberg P.W."/>
            <person name="Aroian R.V."/>
        </authorList>
    </citation>
    <scope>NUCLEOTIDE SEQUENCE</scope>
    <source>
        <strain evidence="14">HY135</strain>
    </source>
</reference>
<dbReference type="EMBL" id="JARK01001354">
    <property type="protein sequence ID" value="EYC21790.1"/>
    <property type="molecule type" value="Genomic_DNA"/>
</dbReference>
<feature type="compositionally biased region" description="Basic residues" evidence="11">
    <location>
        <begin position="221"/>
        <end position="231"/>
    </location>
</feature>
<dbReference type="PRINTS" id="PR00705">
    <property type="entry name" value="PAPAIN"/>
</dbReference>
<keyword evidence="9" id="KW-1015">Disulfide bond</keyword>
<proteinExistence type="inferred from homology"/>
<dbReference type="EC" id="3.4.18.1" evidence="3"/>
<protein>
    <recommendedName>
        <fullName evidence="3">cathepsin X</fullName>
        <ecNumber evidence="3">3.4.18.1</ecNumber>
    </recommendedName>
</protein>
<sequence length="490" mass="55338">MAPLKIFDLLISAQSIVLEYAYNQFSLTSADREHYQCLADMVRLAVALFCLAIVAQATYLNLPSIALKVSEHLFSFDHLPEPAEVADETSQENDGDLLKEIEETRTKHAEYKAKTRDEDVSSYSEEDQDSDESDEKVEDRLKDVKLPSMLDESRQSKDEVVVRNSEEHEGVEEIASLGSGKERVLTPVRSSLLTSEKQAVEAEKKSTEHNGRQVRYGGLKKSGKHFEHKTKPRVWERSPSFKDELPKEWDWRNVNGVNYCSPTRNQHIPVYCGSCWVFGTTGALNDRFNIARKNKWPMTMVSPQEIIDCGGKGNCQGGEVGDVLEYAKTHGLVEEGCNVYRATNGHCDPFHRCGTCWPDNCFAVTNYTRHYITEYGPVSGRENMMAEIKKGGPIACSIGCTPEFDYNYTGGVYKQKSSQGPNHIVSVTGWGVDENDVEYWIVRNSWGEGWGEKGWYRVVTSKYMNGTGNEYNMGIEKDCYYADVDVSNME</sequence>
<comment type="catalytic activity">
    <reaction evidence="1">
        <text>Release of C-terminal amino acid residues with broad specificity, but lacks action on C-terminal proline. Shows weak endopeptidase activity.</text>
        <dbReference type="EC" id="3.4.18.1"/>
    </reaction>
</comment>
<dbReference type="SMART" id="SM00645">
    <property type="entry name" value="Pept_C1"/>
    <property type="match status" value="1"/>
</dbReference>
<evidence type="ECO:0000256" key="5">
    <source>
        <dbReference type="ARBA" id="ARBA00022729"/>
    </source>
</evidence>
<organism evidence="13 14">
    <name type="scientific">Ancylostoma ceylanicum</name>
    <dbReference type="NCBI Taxonomy" id="53326"/>
    <lineage>
        <taxon>Eukaryota</taxon>
        <taxon>Metazoa</taxon>
        <taxon>Ecdysozoa</taxon>
        <taxon>Nematoda</taxon>
        <taxon>Chromadorea</taxon>
        <taxon>Rhabditida</taxon>
        <taxon>Rhabditina</taxon>
        <taxon>Rhabditomorpha</taxon>
        <taxon>Strongyloidea</taxon>
        <taxon>Ancylostomatidae</taxon>
        <taxon>Ancylostomatinae</taxon>
        <taxon>Ancylostoma</taxon>
    </lineage>
</organism>
<dbReference type="CDD" id="cd02698">
    <property type="entry name" value="Peptidase_C1A_CathepsinX"/>
    <property type="match status" value="1"/>
</dbReference>
<dbReference type="PROSITE" id="PS00640">
    <property type="entry name" value="THIOL_PROTEASE_ASN"/>
    <property type="match status" value="1"/>
</dbReference>
<dbReference type="FunFam" id="3.90.70.10:FF:000158">
    <property type="entry name" value="CathePsin Z"/>
    <property type="match status" value="1"/>
</dbReference>
<evidence type="ECO:0000313" key="13">
    <source>
        <dbReference type="EMBL" id="EYC21790.1"/>
    </source>
</evidence>
<keyword evidence="5" id="KW-0732">Signal</keyword>